<dbReference type="CDD" id="cd01335">
    <property type="entry name" value="Radical_SAM"/>
    <property type="match status" value="1"/>
</dbReference>
<proteinExistence type="predicted"/>
<dbReference type="SMART" id="SM00729">
    <property type="entry name" value="Elp3"/>
    <property type="match status" value="1"/>
</dbReference>
<dbReference type="EMBL" id="FODY01000001">
    <property type="protein sequence ID" value="SEO28993.1"/>
    <property type="molecule type" value="Genomic_DNA"/>
</dbReference>
<dbReference type="Gene3D" id="3.40.50.280">
    <property type="entry name" value="Cobalamin-binding domain"/>
    <property type="match status" value="1"/>
</dbReference>
<dbReference type="InterPro" id="IPR058240">
    <property type="entry name" value="rSAM_sf"/>
</dbReference>
<dbReference type="InterPro" id="IPR006638">
    <property type="entry name" value="Elp3/MiaA/NifB-like_rSAM"/>
</dbReference>
<dbReference type="Gene3D" id="3.80.30.20">
    <property type="entry name" value="tm_1862 like domain"/>
    <property type="match status" value="1"/>
</dbReference>
<dbReference type="PANTHER" id="PTHR42731:SF5">
    <property type="entry name" value="RADICAL SAM DOMAIN PROTEIN"/>
    <property type="match status" value="1"/>
</dbReference>
<dbReference type="SFLD" id="SFLDG01082">
    <property type="entry name" value="B12-binding_domain_containing"/>
    <property type="match status" value="1"/>
</dbReference>
<reference evidence="2 3" key="1">
    <citation type="submission" date="2016-10" db="EMBL/GenBank/DDBJ databases">
        <authorList>
            <person name="de Groot N.N."/>
        </authorList>
    </citation>
    <scope>NUCLEOTIDE SEQUENCE [LARGE SCALE GENOMIC DNA]</scope>
    <source>
        <strain evidence="2 3">DSM 13305</strain>
    </source>
</reference>
<dbReference type="SUPFAM" id="SSF102114">
    <property type="entry name" value="Radical SAM enzymes"/>
    <property type="match status" value="1"/>
</dbReference>
<dbReference type="InterPro" id="IPR023404">
    <property type="entry name" value="rSAM_horseshoe"/>
</dbReference>
<dbReference type="InterPro" id="IPR045784">
    <property type="entry name" value="Radical_SAM_N2"/>
</dbReference>
<dbReference type="InterPro" id="IPR023862">
    <property type="entry name" value="CHP03960_rSAM"/>
</dbReference>
<dbReference type="STRING" id="112903.SAMN04490178_10198"/>
<gene>
    <name evidence="2" type="ORF">SAMN04490178_10198</name>
</gene>
<keyword evidence="3" id="KW-1185">Reference proteome</keyword>
<dbReference type="InterPro" id="IPR007197">
    <property type="entry name" value="rSAM"/>
</dbReference>
<name>A0A1H8NHZ3_9FIRM</name>
<dbReference type="GO" id="GO:0003824">
    <property type="term" value="F:catalytic activity"/>
    <property type="evidence" value="ECO:0007669"/>
    <property type="project" value="InterPro"/>
</dbReference>
<dbReference type="Pfam" id="PF19864">
    <property type="entry name" value="Radical_SAM_N2"/>
    <property type="match status" value="1"/>
</dbReference>
<feature type="domain" description="Radical SAM core" evidence="1">
    <location>
        <begin position="265"/>
        <end position="490"/>
    </location>
</feature>
<dbReference type="NCBIfam" id="TIGR03960">
    <property type="entry name" value="rSAM_fuse_unch"/>
    <property type="match status" value="1"/>
</dbReference>
<evidence type="ECO:0000313" key="3">
    <source>
        <dbReference type="Proteomes" id="UP000198847"/>
    </source>
</evidence>
<dbReference type="AlphaFoldDB" id="A0A1H8NHZ3"/>
<evidence type="ECO:0000259" key="1">
    <source>
        <dbReference type="PROSITE" id="PS51918"/>
    </source>
</evidence>
<dbReference type="PANTHER" id="PTHR42731">
    <property type="entry name" value="SLL1084 PROTEIN"/>
    <property type="match status" value="1"/>
</dbReference>
<dbReference type="Proteomes" id="UP000198847">
    <property type="component" value="Unassembled WGS sequence"/>
</dbReference>
<evidence type="ECO:0000313" key="2">
    <source>
        <dbReference type="EMBL" id="SEO28993.1"/>
    </source>
</evidence>
<dbReference type="Pfam" id="PF04055">
    <property type="entry name" value="Radical_SAM"/>
    <property type="match status" value="1"/>
</dbReference>
<sequence length="596" mass="67581">MGCRSIPLLSVRLEDICIGVDRLSWLLKEKLKNQLTTEKGAKIFAPGSRNGFALVYPNTYYVGMSNLGMHIIYKCINDRKDTACERVFLPDKKTEQEYLRTNTPLMTLETQRPLYEFPLIGFSVTFEMDYFNLIKVLDMGKVPVLAAERTETDPLVIIGGPCATFNPEPLADFVDICIIGEGEEVIQDLLDTYYAERHKPRKELLAALAQIEGIYVPGFSTFHYDSNGKITARETTPGIPPITRRRWIKNLEQFEAQTVIVTADTEFGSMFLIEVARGCGRHCRFCMAGYCFRNPRIRSLARIKQAIGQAKQLNLKVGLMGAAISDHPNIDDICEEIVQQDLNMSVASLRADSLTPRLVKALAVSNHKTVTLAPEAASIRMRDVINKGITDEHMYQAIHLAIAAGIHNIRLYIMIDLPFERDEDIEEIILMARKFKEYMKKLGSAGKLTLSINPFIPKPFTPFQWLAVSPVATIEAKLKHIQTSLKKDKNIEVLAETPKESNIQGILARGDRRLGSALLTAYRLGGYKHFKRAMREYNLQEEFYLYRTRDEAEIFPWSHLNMGFHAEYLWQELQRADSGQTTPPCTNHCTRCGVCN</sequence>
<dbReference type="SFLD" id="SFLDS00029">
    <property type="entry name" value="Radical_SAM"/>
    <property type="match status" value="1"/>
</dbReference>
<protein>
    <submittedName>
        <fullName evidence="2">Radical SAM family uncharacterized protein</fullName>
    </submittedName>
</protein>
<organism evidence="2 3">
    <name type="scientific">Propionispora vibrioides</name>
    <dbReference type="NCBI Taxonomy" id="112903"/>
    <lineage>
        <taxon>Bacteria</taxon>
        <taxon>Bacillati</taxon>
        <taxon>Bacillota</taxon>
        <taxon>Negativicutes</taxon>
        <taxon>Selenomonadales</taxon>
        <taxon>Sporomusaceae</taxon>
        <taxon>Propionispora</taxon>
    </lineage>
</organism>
<accession>A0A1H8NHZ3</accession>
<dbReference type="GO" id="GO:0051536">
    <property type="term" value="F:iron-sulfur cluster binding"/>
    <property type="evidence" value="ECO:0007669"/>
    <property type="project" value="InterPro"/>
</dbReference>
<dbReference type="PROSITE" id="PS51918">
    <property type="entry name" value="RADICAL_SAM"/>
    <property type="match status" value="1"/>
</dbReference>